<dbReference type="EMBL" id="JAAMPJ010000007">
    <property type="protein sequence ID" value="NGY62221.1"/>
    <property type="molecule type" value="Genomic_DNA"/>
</dbReference>
<protein>
    <recommendedName>
        <fullName evidence="5">Lipoprotein</fullName>
    </recommendedName>
</protein>
<evidence type="ECO:0000313" key="3">
    <source>
        <dbReference type="EMBL" id="NGY62221.1"/>
    </source>
</evidence>
<comment type="caution">
    <text evidence="3">The sequence shown here is derived from an EMBL/GenBank/DDBJ whole genome shotgun (WGS) entry which is preliminary data.</text>
</comment>
<dbReference type="RefSeq" id="WP_166049513.1">
    <property type="nucleotide sequence ID" value="NZ_JAAMPJ010000007.1"/>
</dbReference>
<feature type="signal peptide" evidence="2">
    <location>
        <begin position="1"/>
        <end position="19"/>
    </location>
</feature>
<sequence>MRAGVVTVLVALLFSSGCAARQNTAGSDGGADVMTVTVPPTSEPVPPTHVPPNGPCAVQVNLPEPATTPPSAAPASGHTPDVAPHNAENNRWKVRKGLSPEARQAGATAAEKIKQPLAALCGAGDFALDPTRKALADQGFAGATVRYVRTPVGMPEPAPGVFFVFEIGPTCVLGDLTPGSLRLFVDGHTGENSCIEPFSH</sequence>
<name>A0A7C9VYH4_9PSEU</name>
<accession>A0A7C9VYH4</accession>
<evidence type="ECO:0000256" key="1">
    <source>
        <dbReference type="SAM" id="MobiDB-lite"/>
    </source>
</evidence>
<proteinExistence type="predicted"/>
<reference evidence="3 4" key="1">
    <citation type="submission" date="2020-03" db="EMBL/GenBank/DDBJ databases">
        <title>Isolation and identification of active actinomycetes.</title>
        <authorList>
            <person name="Sun X."/>
        </authorList>
    </citation>
    <scope>NUCLEOTIDE SEQUENCE [LARGE SCALE GENOMIC DNA]</scope>
    <source>
        <strain evidence="3 4">NEAU-D13</strain>
    </source>
</reference>
<feature type="region of interest" description="Disordered" evidence="1">
    <location>
        <begin position="62"/>
        <end position="88"/>
    </location>
</feature>
<dbReference type="AlphaFoldDB" id="A0A7C9VYH4"/>
<evidence type="ECO:0000313" key="4">
    <source>
        <dbReference type="Proteomes" id="UP000481360"/>
    </source>
</evidence>
<dbReference type="Proteomes" id="UP000481360">
    <property type="component" value="Unassembled WGS sequence"/>
</dbReference>
<organism evidence="3 4">
    <name type="scientific">Lentzea alba</name>
    <dbReference type="NCBI Taxonomy" id="2714351"/>
    <lineage>
        <taxon>Bacteria</taxon>
        <taxon>Bacillati</taxon>
        <taxon>Actinomycetota</taxon>
        <taxon>Actinomycetes</taxon>
        <taxon>Pseudonocardiales</taxon>
        <taxon>Pseudonocardiaceae</taxon>
        <taxon>Lentzea</taxon>
    </lineage>
</organism>
<keyword evidence="4" id="KW-1185">Reference proteome</keyword>
<keyword evidence="2" id="KW-0732">Signal</keyword>
<dbReference type="PROSITE" id="PS51257">
    <property type="entry name" value="PROKAR_LIPOPROTEIN"/>
    <property type="match status" value="1"/>
</dbReference>
<evidence type="ECO:0000256" key="2">
    <source>
        <dbReference type="SAM" id="SignalP"/>
    </source>
</evidence>
<feature type="chain" id="PRO_5038668399" description="Lipoprotein" evidence="2">
    <location>
        <begin position="20"/>
        <end position="200"/>
    </location>
</feature>
<evidence type="ECO:0008006" key="5">
    <source>
        <dbReference type="Google" id="ProtNLM"/>
    </source>
</evidence>
<gene>
    <name evidence="3" type="ORF">G7043_25165</name>
</gene>